<evidence type="ECO:0000256" key="2">
    <source>
        <dbReference type="ARBA" id="ARBA00022664"/>
    </source>
</evidence>
<keyword evidence="3" id="KW-0677">Repeat</keyword>
<name>A0A835JJU1_9ROSI</name>
<evidence type="ECO:0000256" key="4">
    <source>
        <dbReference type="ARBA" id="ARBA00023187"/>
    </source>
</evidence>
<dbReference type="GO" id="GO:0000395">
    <property type="term" value="P:mRNA 5'-splice site recognition"/>
    <property type="evidence" value="ECO:0007669"/>
    <property type="project" value="TreeGrafter"/>
</dbReference>
<feature type="transmembrane region" description="Helical" evidence="7">
    <location>
        <begin position="77"/>
        <end position="102"/>
    </location>
</feature>
<proteinExistence type="predicted"/>
<evidence type="ECO:0000256" key="3">
    <source>
        <dbReference type="ARBA" id="ARBA00022737"/>
    </source>
</evidence>
<dbReference type="GO" id="GO:0071004">
    <property type="term" value="C:U2-type prespliceosome"/>
    <property type="evidence" value="ECO:0007669"/>
    <property type="project" value="TreeGrafter"/>
</dbReference>
<dbReference type="InterPro" id="IPR011990">
    <property type="entry name" value="TPR-like_helical_dom_sf"/>
</dbReference>
<keyword evidence="9" id="KW-1185">Reference proteome</keyword>
<comment type="caution">
    <text evidence="8">The sequence shown here is derived from an EMBL/GenBank/DDBJ whole genome shotgun (WGS) entry which is preliminary data.</text>
</comment>
<dbReference type="SUPFAM" id="SSF48452">
    <property type="entry name" value="TPR-like"/>
    <property type="match status" value="1"/>
</dbReference>
<evidence type="ECO:0000256" key="5">
    <source>
        <dbReference type="ARBA" id="ARBA00023242"/>
    </source>
</evidence>
<accession>A0A835JJU1</accession>
<dbReference type="EMBL" id="JADGMS010000014">
    <property type="protein sequence ID" value="KAF9669774.1"/>
    <property type="molecule type" value="Genomic_DNA"/>
</dbReference>
<reference evidence="8 9" key="1">
    <citation type="submission" date="2020-10" db="EMBL/GenBank/DDBJ databases">
        <title>Plant Genome Project.</title>
        <authorList>
            <person name="Zhang R.-G."/>
        </authorList>
    </citation>
    <scope>NUCLEOTIDE SEQUENCE [LARGE SCALE GENOMIC DNA]</scope>
    <source>
        <strain evidence="8">FAFU-HL-1</strain>
        <tissue evidence="8">Leaf</tissue>
    </source>
</reference>
<organism evidence="8 9">
    <name type="scientific">Salix dunnii</name>
    <dbReference type="NCBI Taxonomy" id="1413687"/>
    <lineage>
        <taxon>Eukaryota</taxon>
        <taxon>Viridiplantae</taxon>
        <taxon>Streptophyta</taxon>
        <taxon>Embryophyta</taxon>
        <taxon>Tracheophyta</taxon>
        <taxon>Spermatophyta</taxon>
        <taxon>Magnoliopsida</taxon>
        <taxon>eudicotyledons</taxon>
        <taxon>Gunneridae</taxon>
        <taxon>Pentapetalae</taxon>
        <taxon>rosids</taxon>
        <taxon>fabids</taxon>
        <taxon>Malpighiales</taxon>
        <taxon>Salicaceae</taxon>
        <taxon>Saliceae</taxon>
        <taxon>Salix</taxon>
    </lineage>
</organism>
<evidence type="ECO:0000256" key="7">
    <source>
        <dbReference type="SAM" id="Phobius"/>
    </source>
</evidence>
<keyword evidence="7" id="KW-0472">Membrane</keyword>
<keyword evidence="7" id="KW-0812">Transmembrane</keyword>
<evidence type="ECO:0008006" key="10">
    <source>
        <dbReference type="Google" id="ProtNLM"/>
    </source>
</evidence>
<sequence>MKEIMAMRGSKKGKGKAGRVKGRIGVMQDAFSLYEQAIAIEKGREHPLVLPALYAQYDFLVSSCLPNHLLSGKEGPFFRVCGAFLLPNGVFLMHISFIRFVFPFVNMVMDSIYWIRYVLCMVMSTYGNMDLANNALARATQVFVRYGVFEACFTALYYLLILVIACHGKLLRQPDINLFAARFNAQAAYRVVHAEIGPGLLEAITKHGSSQDAFSLFEQAIATEKGREHPLVLPALYTHYARFIYLTFLPQPKQIDYLDSVVDNFILTNSYNVNPASASEREELVCIFLKVDIYSLSRKWKELVDKARAKQLQPQEYHTGVGHLKGEAEEVEKYIVVREETYKKAKEFDSKISDFESAIRWPCFHVRPLNVAKLEKWHNYLDMIEREDDFNKRLPGIHLFAARFNARAPYRVVHAEIGLGLLEAVTKHANMENQLPKQIDYLDSLVDSFTSTSSDSVNPASAFERDILHFLGELKTVVEASAASAAAVACTLLEDGGQAEKGEVHPHAAELPSKPVSAGLGEAEEVEKYIVVREEIYKKAKEFDSKIFYFESAIRWPCFHVRPLNVAELETGREHRLVLPALYAHFEWLCITPDMISWSNVFSLLVTIYAKCLMSWASTLDTFILCNEYLLLLFNADIKKLTESQEVAVAVDGGLITLVLQDADKALVNLFWVGFSIDILGVGHLKELKTAVEASVAAAVACTLLEDGGQAEKGEVHPHAAELPSKPVSAGLGEAEEVDKYLLAFRTTSVRQGGSLLWFLWGLSAPQWSISYAYLLHYRRHYILCMVMSTYGNMDLANNALYYLARATRVFVKTTRYSPFVACFNVGGAYRVVHAKIALGLLVAVTEHGASVDWDLGIDLVLRKALIHLETFLPQPKQIDYLDSLVDNFTSTYNSSVNIAVVMAVDGGLITHVLQDADKALVNLFWVGFSIDILGFDHLKGFCCKSNFVRIKDCYGSVCCSFCSMYTFGGWWEVEKGEFHPHAVELPSKPESVGLEEVEEVEKYIVVREEIYKKAKEFDSKISDFENVMRRPCFHMRPLNVVSSCLPNHLLSGKEGPSFRVCGAFLLPNGVFLMHISFMLCVFPLKVNMLMDSIIKSKGVTVTTLLVKATTLAMAKHLGWPSERQKRDVHPHAAELPSKPVSAGLGEAEEEEKRPYFLVRSLNVAELENWHNYWDMIEREDDFNKAVNLYERCIIACATYTEYWIRYVLCMVMSTYGNMDVVNIALNRATQVFVKRQPDIHLFVARFNARAAYRVVHGEIAPALLEAVTKHANMEHRLGNLEDSFSLFEQAIAIEKGREHPLVLPALYDFLTSKNLLKARKVLVEALENARL</sequence>
<evidence type="ECO:0000256" key="6">
    <source>
        <dbReference type="SAM" id="MobiDB-lite"/>
    </source>
</evidence>
<keyword evidence="4" id="KW-0508">mRNA splicing</keyword>
<comment type="subcellular location">
    <subcellularLocation>
        <location evidence="1">Nucleus</location>
    </subcellularLocation>
</comment>
<dbReference type="Gene3D" id="1.25.40.10">
    <property type="entry name" value="Tetratricopeptide repeat domain"/>
    <property type="match status" value="1"/>
</dbReference>
<dbReference type="PANTHER" id="PTHR17204:SF5">
    <property type="entry name" value="PRE-MRNA-PROCESSING FACTOR 39"/>
    <property type="match status" value="1"/>
</dbReference>
<keyword evidence="5" id="KW-0539">Nucleus</keyword>
<dbReference type="Proteomes" id="UP000657918">
    <property type="component" value="Unassembled WGS sequence"/>
</dbReference>
<evidence type="ECO:0000313" key="9">
    <source>
        <dbReference type="Proteomes" id="UP000657918"/>
    </source>
</evidence>
<protein>
    <recommendedName>
        <fullName evidence="10">Tetratricopeptide repeat-like superfamily protein</fullName>
    </recommendedName>
</protein>
<feature type="region of interest" description="Disordered" evidence="6">
    <location>
        <begin position="1129"/>
        <end position="1148"/>
    </location>
</feature>
<feature type="transmembrane region" description="Helical" evidence="7">
    <location>
        <begin position="143"/>
        <end position="165"/>
    </location>
</feature>
<feature type="transmembrane region" description="Helical" evidence="7">
    <location>
        <begin position="114"/>
        <end position="131"/>
    </location>
</feature>
<evidence type="ECO:0000313" key="8">
    <source>
        <dbReference type="EMBL" id="KAF9669774.1"/>
    </source>
</evidence>
<dbReference type="Pfam" id="PF23241">
    <property type="entry name" value="HAT_PRP39_C"/>
    <property type="match status" value="1"/>
</dbReference>
<evidence type="ECO:0000256" key="1">
    <source>
        <dbReference type="ARBA" id="ARBA00004123"/>
    </source>
</evidence>
<dbReference type="OrthoDB" id="10265668at2759"/>
<dbReference type="GO" id="GO:0005685">
    <property type="term" value="C:U1 snRNP"/>
    <property type="evidence" value="ECO:0007669"/>
    <property type="project" value="TreeGrafter"/>
</dbReference>
<dbReference type="FunFam" id="1.25.40.10:FF:000159">
    <property type="entry name" value="Tetratricopeptide repeat (TPR)-like superfamily protein"/>
    <property type="match status" value="1"/>
</dbReference>
<dbReference type="GO" id="GO:0030627">
    <property type="term" value="F:pre-mRNA 5'-splice site binding"/>
    <property type="evidence" value="ECO:0007669"/>
    <property type="project" value="TreeGrafter"/>
</dbReference>
<dbReference type="GO" id="GO:0000243">
    <property type="term" value="C:commitment complex"/>
    <property type="evidence" value="ECO:0007669"/>
    <property type="project" value="TreeGrafter"/>
</dbReference>
<keyword evidence="2" id="KW-0507">mRNA processing</keyword>
<dbReference type="PANTHER" id="PTHR17204">
    <property type="entry name" value="PRE-MRNA PROCESSING PROTEIN PRP39-RELATED"/>
    <property type="match status" value="1"/>
</dbReference>
<keyword evidence="7" id="KW-1133">Transmembrane helix</keyword>
<gene>
    <name evidence="8" type="ORF">SADUNF_Sadunf14G0142500</name>
</gene>
<dbReference type="InterPro" id="IPR059164">
    <property type="entry name" value="HAT_PRP39_C"/>
</dbReference>